<dbReference type="EMBL" id="BARV01003297">
    <property type="protein sequence ID" value="GAI01363.1"/>
    <property type="molecule type" value="Genomic_DNA"/>
</dbReference>
<reference evidence="1" key="1">
    <citation type="journal article" date="2014" name="Front. Microbiol.">
        <title>High frequency of phylogenetically diverse reductive dehalogenase-homologous genes in deep subseafloor sedimentary metagenomes.</title>
        <authorList>
            <person name="Kawai M."/>
            <person name="Futagami T."/>
            <person name="Toyoda A."/>
            <person name="Takaki Y."/>
            <person name="Nishi S."/>
            <person name="Hori S."/>
            <person name="Arai W."/>
            <person name="Tsubouchi T."/>
            <person name="Morono Y."/>
            <person name="Uchiyama I."/>
            <person name="Ito T."/>
            <person name="Fujiyama A."/>
            <person name="Inagaki F."/>
            <person name="Takami H."/>
        </authorList>
    </citation>
    <scope>NUCLEOTIDE SEQUENCE</scope>
    <source>
        <strain evidence="1">Expedition CK06-06</strain>
    </source>
</reference>
<gene>
    <name evidence="1" type="ORF">S06H3_07971</name>
</gene>
<comment type="caution">
    <text evidence="1">The sequence shown here is derived from an EMBL/GenBank/DDBJ whole genome shotgun (WGS) entry which is preliminary data.</text>
</comment>
<dbReference type="InterPro" id="IPR011050">
    <property type="entry name" value="Pectin_lyase_fold/virulence"/>
</dbReference>
<name>X1K476_9ZZZZ</name>
<proteinExistence type="predicted"/>
<protein>
    <submittedName>
        <fullName evidence="1">Uncharacterized protein</fullName>
    </submittedName>
</protein>
<accession>X1K476</accession>
<feature type="non-terminal residue" evidence="1">
    <location>
        <position position="1"/>
    </location>
</feature>
<sequence length="68" mass="7315">TLDETDNFGYLGMISCTRMTAKNSDVYGILVINTTDSTISNVDSHNSGSGIYLWSASIVFDASILCSK</sequence>
<dbReference type="SUPFAM" id="SSF51126">
    <property type="entry name" value="Pectin lyase-like"/>
    <property type="match status" value="1"/>
</dbReference>
<dbReference type="AlphaFoldDB" id="X1K476"/>
<organism evidence="1">
    <name type="scientific">marine sediment metagenome</name>
    <dbReference type="NCBI Taxonomy" id="412755"/>
    <lineage>
        <taxon>unclassified sequences</taxon>
        <taxon>metagenomes</taxon>
        <taxon>ecological metagenomes</taxon>
    </lineage>
</organism>
<evidence type="ECO:0000313" key="1">
    <source>
        <dbReference type="EMBL" id="GAI01363.1"/>
    </source>
</evidence>